<evidence type="ECO:0000313" key="3">
    <source>
        <dbReference type="EMBL" id="MFC0410834.1"/>
    </source>
</evidence>
<comment type="caution">
    <text evidence="3">The sequence shown here is derived from an EMBL/GenBank/DDBJ whole genome shotgun (WGS) entry which is preliminary data.</text>
</comment>
<dbReference type="InterPro" id="IPR010344">
    <property type="entry name" value="YbjH"/>
</dbReference>
<gene>
    <name evidence="3" type="ORF">ACFFGY_21505</name>
</gene>
<organism evidence="3 4">
    <name type="scientific">Roseomonas elaeocarpi</name>
    <dbReference type="NCBI Taxonomy" id="907779"/>
    <lineage>
        <taxon>Bacteria</taxon>
        <taxon>Pseudomonadati</taxon>
        <taxon>Pseudomonadota</taxon>
        <taxon>Alphaproteobacteria</taxon>
        <taxon>Acetobacterales</taxon>
        <taxon>Roseomonadaceae</taxon>
        <taxon>Roseomonas</taxon>
    </lineage>
</organism>
<accession>A0ABV6JYW5</accession>
<dbReference type="Pfam" id="PF06082">
    <property type="entry name" value="YjbH"/>
    <property type="match status" value="1"/>
</dbReference>
<sequence>MLRSSRLALLLLLLLLPCRVVAEEVAPTGSNFGGVGLIETRNARFREDGVIDAGASLRRDRRFYFLSFQALPFLETTFRTTDRLNGTTGSGRTTDRALDLKLRLLPESDDLPALAIGLQDMIGTGLYGGEYVVASKRWHGFDLSLGLGWGRLGTADDFGNPLDAVSDRFRTRRRAVGNGGTLRTDFFRGDQVAVFGGVEYSLPPVVTPLGVVEGLRAKLEWSGDDLRDERGGYPAQTDNLRGRARSRLNAGLSWSNGSVDAGLSFVHGTDALFRLSFQLNPEAPPEVPRLTPPPPVPAPPAPANRAPPDRNPPTQIPVDQPLSDRTPSDHFPPDRAAAGQAQADAQLAGAVFDALAQAGFRPLSFSLQGGEARLAVAEGRFRTVAQVLGRVVRAVEGLLPPEAQVLRVGWWIAGVEVAAAVAPRETLAEAARGTVSPEEAFAATTLLPATGLLCPGGDCAGEHRAPATTLSYGLEPRLAVILGDPTATLRWQAGLAAGGRLELGSGFALSGAVAQRLAGNLDGGLPSDSRLPHVRSDYARYAAEGKTTIPALYAERIWNVAPDVFGRVTAGLIEPMFGGVGAEVLWRPHDRSWAVGADLNWVRQRAYDGLLGFRRYSVVTGQVSLYADLPVWNLYGIVRAGRYLAGDWGGTVEVGRRFRNGIEVGGFATFTDVSFSRFGEGSFDKGIYLRVPLDIFGPDTRSVAQATIRPVQRDGGQRLSVDNPLWGVTRDGRDEALARGVGGFAR</sequence>
<dbReference type="EMBL" id="JBHLUN010000017">
    <property type="protein sequence ID" value="MFC0410834.1"/>
    <property type="molecule type" value="Genomic_DNA"/>
</dbReference>
<feature type="signal peptide" evidence="2">
    <location>
        <begin position="1"/>
        <end position="22"/>
    </location>
</feature>
<protein>
    <submittedName>
        <fullName evidence="3">YjbH domain-containing protein</fullName>
    </submittedName>
</protein>
<name>A0ABV6JYW5_9PROT</name>
<feature type="compositionally biased region" description="Pro residues" evidence="1">
    <location>
        <begin position="283"/>
        <end position="302"/>
    </location>
</feature>
<evidence type="ECO:0000256" key="2">
    <source>
        <dbReference type="SAM" id="SignalP"/>
    </source>
</evidence>
<reference evidence="3 4" key="1">
    <citation type="submission" date="2024-09" db="EMBL/GenBank/DDBJ databases">
        <authorList>
            <person name="Sun Q."/>
            <person name="Mori K."/>
        </authorList>
    </citation>
    <scope>NUCLEOTIDE SEQUENCE [LARGE SCALE GENOMIC DNA]</scope>
    <source>
        <strain evidence="3 4">TBRC 5777</strain>
    </source>
</reference>
<feature type="region of interest" description="Disordered" evidence="1">
    <location>
        <begin position="283"/>
        <end position="342"/>
    </location>
</feature>
<proteinExistence type="predicted"/>
<keyword evidence="4" id="KW-1185">Reference proteome</keyword>
<dbReference type="Proteomes" id="UP001589865">
    <property type="component" value="Unassembled WGS sequence"/>
</dbReference>
<feature type="chain" id="PRO_5047066546" evidence="2">
    <location>
        <begin position="23"/>
        <end position="746"/>
    </location>
</feature>
<evidence type="ECO:0000256" key="1">
    <source>
        <dbReference type="SAM" id="MobiDB-lite"/>
    </source>
</evidence>
<keyword evidence="2" id="KW-0732">Signal</keyword>
<evidence type="ECO:0000313" key="4">
    <source>
        <dbReference type="Proteomes" id="UP001589865"/>
    </source>
</evidence>
<dbReference type="RefSeq" id="WP_377046588.1">
    <property type="nucleotide sequence ID" value="NZ_JBHLUN010000017.1"/>
</dbReference>